<dbReference type="RefSeq" id="XP_007405221.1">
    <property type="nucleotide sequence ID" value="XM_007405159.1"/>
</dbReference>
<keyword evidence="5" id="KW-1185">Reference proteome</keyword>
<protein>
    <recommendedName>
        <fullName evidence="6">Secreted protein</fullName>
    </recommendedName>
</protein>
<evidence type="ECO:0000313" key="4">
    <source>
        <dbReference type="EMBL" id="EGG11586.1"/>
    </source>
</evidence>
<feature type="compositionally biased region" description="Basic and acidic residues" evidence="1">
    <location>
        <begin position="219"/>
        <end position="232"/>
    </location>
</feature>
<dbReference type="HOGENOM" id="CLU_1133803_0_0_1"/>
<keyword evidence="2" id="KW-0812">Transmembrane</keyword>
<keyword evidence="3" id="KW-0732">Signal</keyword>
<proteinExistence type="predicted"/>
<feature type="compositionally biased region" description="Basic and acidic residues" evidence="1">
    <location>
        <begin position="133"/>
        <end position="144"/>
    </location>
</feature>
<gene>
    <name evidence="4" type="ORF">MELLADRAFT_102520</name>
</gene>
<evidence type="ECO:0000313" key="5">
    <source>
        <dbReference type="Proteomes" id="UP000001072"/>
    </source>
</evidence>
<dbReference type="InParanoid" id="F4R716"/>
<dbReference type="EMBL" id="GL883092">
    <property type="protein sequence ID" value="EGG11586.1"/>
    <property type="molecule type" value="Genomic_DNA"/>
</dbReference>
<dbReference type="AlphaFoldDB" id="F4R716"/>
<evidence type="ECO:0000256" key="2">
    <source>
        <dbReference type="SAM" id="Phobius"/>
    </source>
</evidence>
<feature type="region of interest" description="Disordered" evidence="1">
    <location>
        <begin position="110"/>
        <end position="245"/>
    </location>
</feature>
<feature type="chain" id="PRO_5003320635" description="Secreted protein" evidence="3">
    <location>
        <begin position="24"/>
        <end position="245"/>
    </location>
</feature>
<sequence>MAIKLYSFVFVAVILSTLTVGQGVVAFPLEHTNRFFNQLLFYSSTFLLILLYLLHSPRSVGRHLGSILKDSRILVRDAPEKIVPVVEKPKMVPAKDPTHPIHHRRVEPEKIPAEKPKPVAAKNPTNPIHHRRAEPAKIPAEKPKPVPAKNPTNPIHHRRAEPAKIPAPVVEKPKPVPAKNPTNPIHHRRAEPAKIPAEKPKPVPVKNPTNPIHHRRAEHHKDPLPLIDKPKPLAEVPIPAPHLLL</sequence>
<accession>F4R716</accession>
<dbReference type="Proteomes" id="UP000001072">
    <property type="component" value="Unassembled WGS sequence"/>
</dbReference>
<evidence type="ECO:0008006" key="6">
    <source>
        <dbReference type="Google" id="ProtNLM"/>
    </source>
</evidence>
<feature type="transmembrane region" description="Helical" evidence="2">
    <location>
        <begin position="36"/>
        <end position="54"/>
    </location>
</feature>
<evidence type="ECO:0000256" key="3">
    <source>
        <dbReference type="SAM" id="SignalP"/>
    </source>
</evidence>
<dbReference type="GeneID" id="18921701"/>
<keyword evidence="2" id="KW-0472">Membrane</keyword>
<feature type="signal peptide" evidence="3">
    <location>
        <begin position="1"/>
        <end position="23"/>
    </location>
</feature>
<keyword evidence="2" id="KW-1133">Transmembrane helix</keyword>
<organism evidence="5">
    <name type="scientific">Melampsora larici-populina (strain 98AG31 / pathotype 3-4-7)</name>
    <name type="common">Poplar leaf rust fungus</name>
    <dbReference type="NCBI Taxonomy" id="747676"/>
    <lineage>
        <taxon>Eukaryota</taxon>
        <taxon>Fungi</taxon>
        <taxon>Dikarya</taxon>
        <taxon>Basidiomycota</taxon>
        <taxon>Pucciniomycotina</taxon>
        <taxon>Pucciniomycetes</taxon>
        <taxon>Pucciniales</taxon>
        <taxon>Melampsoraceae</taxon>
        <taxon>Melampsora</taxon>
    </lineage>
</organism>
<dbReference type="KEGG" id="mlr:MELLADRAFT_102520"/>
<dbReference type="VEuPathDB" id="FungiDB:MELLADRAFT_102520"/>
<dbReference type="OrthoDB" id="10605631at2759"/>
<reference evidence="5" key="1">
    <citation type="journal article" date="2011" name="Proc. Natl. Acad. Sci. U.S.A.">
        <title>Obligate biotrophy features unraveled by the genomic analysis of rust fungi.</title>
        <authorList>
            <person name="Duplessis S."/>
            <person name="Cuomo C.A."/>
            <person name="Lin Y.-C."/>
            <person name="Aerts A."/>
            <person name="Tisserant E."/>
            <person name="Veneault-Fourrey C."/>
            <person name="Joly D.L."/>
            <person name="Hacquard S."/>
            <person name="Amselem J."/>
            <person name="Cantarel B.L."/>
            <person name="Chiu R."/>
            <person name="Coutinho P.M."/>
            <person name="Feau N."/>
            <person name="Field M."/>
            <person name="Frey P."/>
            <person name="Gelhaye E."/>
            <person name="Goldberg J."/>
            <person name="Grabherr M.G."/>
            <person name="Kodira C.D."/>
            <person name="Kohler A."/>
            <person name="Kuees U."/>
            <person name="Lindquist E.A."/>
            <person name="Lucas S.M."/>
            <person name="Mago R."/>
            <person name="Mauceli E."/>
            <person name="Morin E."/>
            <person name="Murat C."/>
            <person name="Pangilinan J.L."/>
            <person name="Park R."/>
            <person name="Pearson M."/>
            <person name="Quesneville H."/>
            <person name="Rouhier N."/>
            <person name="Sakthikumar S."/>
            <person name="Salamov A.A."/>
            <person name="Schmutz J."/>
            <person name="Selles B."/>
            <person name="Shapiro H."/>
            <person name="Tanguay P."/>
            <person name="Tuskan G.A."/>
            <person name="Henrissat B."/>
            <person name="Van de Peer Y."/>
            <person name="Rouze P."/>
            <person name="Ellis J.G."/>
            <person name="Dodds P.N."/>
            <person name="Schein J.E."/>
            <person name="Zhong S."/>
            <person name="Hamelin R.C."/>
            <person name="Grigoriev I.V."/>
            <person name="Szabo L.J."/>
            <person name="Martin F."/>
        </authorList>
    </citation>
    <scope>NUCLEOTIDE SEQUENCE [LARGE SCALE GENOMIC DNA]</scope>
    <source>
        <strain evidence="5">98AG31 / pathotype 3-4-7</strain>
    </source>
</reference>
<name>F4R716_MELLP</name>
<evidence type="ECO:0000256" key="1">
    <source>
        <dbReference type="SAM" id="MobiDB-lite"/>
    </source>
</evidence>
<feature type="compositionally biased region" description="Basic and acidic residues" evidence="1">
    <location>
        <begin position="190"/>
        <end position="201"/>
    </location>
</feature>